<proteinExistence type="predicted"/>
<evidence type="ECO:0000313" key="3">
    <source>
        <dbReference type="EMBL" id="NDW21271.1"/>
    </source>
</evidence>
<feature type="transmembrane region" description="Helical" evidence="2">
    <location>
        <begin position="733"/>
        <end position="756"/>
    </location>
</feature>
<feature type="transmembrane region" description="Helical" evidence="2">
    <location>
        <begin position="840"/>
        <end position="858"/>
    </location>
</feature>
<feature type="transmembrane region" description="Helical" evidence="2">
    <location>
        <begin position="549"/>
        <end position="567"/>
    </location>
</feature>
<feature type="transmembrane region" description="Helical" evidence="2">
    <location>
        <begin position="870"/>
        <end position="887"/>
    </location>
</feature>
<feature type="transmembrane region" description="Helical" evidence="2">
    <location>
        <begin position="499"/>
        <end position="518"/>
    </location>
</feature>
<feature type="transmembrane region" description="Helical" evidence="2">
    <location>
        <begin position="352"/>
        <end position="369"/>
    </location>
</feature>
<feature type="transmembrane region" description="Helical" evidence="2">
    <location>
        <begin position="152"/>
        <end position="170"/>
    </location>
</feature>
<feature type="transmembrane region" description="Helical" evidence="2">
    <location>
        <begin position="574"/>
        <end position="594"/>
    </location>
</feature>
<evidence type="ECO:0000313" key="4">
    <source>
        <dbReference type="Proteomes" id="UP000478837"/>
    </source>
</evidence>
<feature type="compositionally biased region" description="Basic and acidic residues" evidence="1">
    <location>
        <begin position="60"/>
        <end position="73"/>
    </location>
</feature>
<feature type="transmembrane region" description="Helical" evidence="2">
    <location>
        <begin position="525"/>
        <end position="543"/>
    </location>
</feature>
<dbReference type="Pfam" id="PF10101">
    <property type="entry name" value="DUF2339"/>
    <property type="match status" value="1"/>
</dbReference>
<protein>
    <submittedName>
        <fullName evidence="3">DUF2339 domain-containing protein</fullName>
    </submittedName>
</protein>
<evidence type="ECO:0000256" key="1">
    <source>
        <dbReference type="SAM" id="MobiDB-lite"/>
    </source>
</evidence>
<feature type="transmembrane region" description="Helical" evidence="2">
    <location>
        <begin position="283"/>
        <end position="302"/>
    </location>
</feature>
<accession>A0A6L9MTT6</accession>
<feature type="transmembrane region" description="Helical" evidence="2">
    <location>
        <begin position="444"/>
        <end position="464"/>
    </location>
</feature>
<dbReference type="Proteomes" id="UP000478837">
    <property type="component" value="Unassembled WGS sequence"/>
</dbReference>
<feature type="transmembrane region" description="Helical" evidence="2">
    <location>
        <begin position="696"/>
        <end position="713"/>
    </location>
</feature>
<sequence>MLLLLGVLFALLICIGALLSYSQQSQITALSNDIKALKKQLATQDSSGLKHSNSQARIDNAGDKHSSENKHPSFEQPNGSEQQVALDTEDVESEKRSRVPLLQRFLSDESSLMTSIKRHGLLWLGGVVLAVGGVFLAVYSVEAGLLSAEIRVLIGAAFGIALVAGAEYLARHREKFSIYSPTICAALASGGVITCYAIILVAYDFYQFIAPVVAFLLMAVVAFGAISLALRYGPLLASIGIVGAYAIPALIKTDADSIVTLLVFISLVSLSGVWISQKVSQMWLWRLSVLGHFAWAFMALTYSDKADILIWLGFTVFSIYLFCFTHTLGWSLRDKFNESLSLKELVKPSREMVGVLLSFILLHAYLVFYAEDMHIWLSAAVLGALLLLPSYRHSIFDSWPFLLLIATVGHVVMLEDMFIIEAITGRASGNAGRITDINTVFSGVYLYVQIAALAITSYVALMAHKTQRPAFWIYIVAFPITLFGVSYALTATFAQQLVYSVWAFELALLAILSTWVIFKSQKLAQLTYAVLANACLTLCLTMLLDAAVLSFALALQVASISVLSLRYKVSLPDWLYKVLLAIVMVRITVAPWLADYAYESILGVHWTAVIYPFIFLSLLIARKYNPSDSLKIWLEGALLHLIALFITTEPGYYLTGTYPSVFSATYQESVLLALGWVALSGAYYYRAYIASTMTVLYRNAALVLLIGAGIIHTDISIKHNPFIYAQPTGDGAVFNWLLLQWLLPAALIGCILSSVLQRRVLGSLNALSSLMSQQLRIGLGAIAGGFAFLYVNSVIRGAFHQASIILDTGFTQPELYTYSICWLVIATTTIFIGQIKQRVLAVKLGFGLLAVVILKAFVIDMANLEGLYRALSFIGLGLSLVGIGWLFQKLRGDAELSGA</sequence>
<keyword evidence="4" id="KW-1185">Reference proteome</keyword>
<evidence type="ECO:0000256" key="2">
    <source>
        <dbReference type="SAM" id="Phobius"/>
    </source>
</evidence>
<feature type="transmembrane region" description="Helical" evidence="2">
    <location>
        <begin position="777"/>
        <end position="795"/>
    </location>
</feature>
<feature type="transmembrane region" description="Helical" evidence="2">
    <location>
        <begin position="257"/>
        <end position="276"/>
    </location>
</feature>
<feature type="transmembrane region" description="Helical" evidence="2">
    <location>
        <begin position="471"/>
        <end position="493"/>
    </location>
</feature>
<feature type="transmembrane region" description="Helical" evidence="2">
    <location>
        <begin position="182"/>
        <end position="202"/>
    </location>
</feature>
<dbReference type="InterPro" id="IPR019286">
    <property type="entry name" value="DUF2339_TM"/>
</dbReference>
<gene>
    <name evidence="3" type="ORF">GTW09_07050</name>
</gene>
<dbReference type="PANTHER" id="PTHR38434:SF1">
    <property type="entry name" value="BLL2549 PROTEIN"/>
    <property type="match status" value="1"/>
</dbReference>
<feature type="compositionally biased region" description="Polar residues" evidence="1">
    <location>
        <begin position="75"/>
        <end position="85"/>
    </location>
</feature>
<feature type="transmembrane region" description="Helical" evidence="2">
    <location>
        <begin position="632"/>
        <end position="654"/>
    </location>
</feature>
<feature type="transmembrane region" description="Helical" evidence="2">
    <location>
        <begin position="815"/>
        <end position="833"/>
    </location>
</feature>
<feature type="transmembrane region" description="Helical" evidence="2">
    <location>
        <begin position="600"/>
        <end position="620"/>
    </location>
</feature>
<dbReference type="PIRSF" id="PIRSF035905">
    <property type="entry name" value="UCP035905_mp"/>
    <property type="match status" value="1"/>
</dbReference>
<keyword evidence="2" id="KW-0812">Transmembrane</keyword>
<keyword evidence="2" id="KW-1133">Transmembrane helix</keyword>
<feature type="transmembrane region" description="Helical" evidence="2">
    <location>
        <begin position="208"/>
        <end position="228"/>
    </location>
</feature>
<organism evidence="3 4">
    <name type="scientific">Alteromonas hispanica</name>
    <dbReference type="NCBI Taxonomy" id="315421"/>
    <lineage>
        <taxon>Bacteria</taxon>
        <taxon>Pseudomonadati</taxon>
        <taxon>Pseudomonadota</taxon>
        <taxon>Gammaproteobacteria</taxon>
        <taxon>Alteromonadales</taxon>
        <taxon>Alteromonadaceae</taxon>
        <taxon>Alteromonas/Salinimonas group</taxon>
        <taxon>Alteromonas</taxon>
    </lineage>
</organism>
<feature type="transmembrane region" description="Helical" evidence="2">
    <location>
        <begin position="121"/>
        <end position="140"/>
    </location>
</feature>
<feature type="transmembrane region" description="Helical" evidence="2">
    <location>
        <begin position="235"/>
        <end position="251"/>
    </location>
</feature>
<feature type="compositionally biased region" description="Polar residues" evidence="1">
    <location>
        <begin position="45"/>
        <end position="57"/>
    </location>
</feature>
<feature type="transmembrane region" description="Helical" evidence="2">
    <location>
        <begin position="666"/>
        <end position="684"/>
    </location>
</feature>
<comment type="caution">
    <text evidence="3">The sequence shown here is derived from an EMBL/GenBank/DDBJ whole genome shotgun (WGS) entry which is preliminary data.</text>
</comment>
<name>A0A6L9MTT6_9ALTE</name>
<dbReference type="AlphaFoldDB" id="A0A6L9MTT6"/>
<dbReference type="PANTHER" id="PTHR38434">
    <property type="entry name" value="BLL2549 PROTEIN"/>
    <property type="match status" value="1"/>
</dbReference>
<dbReference type="EMBL" id="JAAAWP010000003">
    <property type="protein sequence ID" value="NDW21271.1"/>
    <property type="molecule type" value="Genomic_DNA"/>
</dbReference>
<feature type="transmembrane region" description="Helical" evidence="2">
    <location>
        <begin position="403"/>
        <end position="424"/>
    </location>
</feature>
<feature type="region of interest" description="Disordered" evidence="1">
    <location>
        <begin position="45"/>
        <end position="92"/>
    </location>
</feature>
<feature type="transmembrane region" description="Helical" evidence="2">
    <location>
        <begin position="308"/>
        <end position="332"/>
    </location>
</feature>
<dbReference type="InterPro" id="IPR014600">
    <property type="entry name" value="UCP035905_mem"/>
</dbReference>
<dbReference type="RefSeq" id="WP_163111186.1">
    <property type="nucleotide sequence ID" value="NZ_JAAAWP010000003.1"/>
</dbReference>
<feature type="transmembrane region" description="Helical" evidence="2">
    <location>
        <begin position="375"/>
        <end position="391"/>
    </location>
</feature>
<keyword evidence="2" id="KW-0472">Membrane</keyword>
<reference evidence="3 4" key="1">
    <citation type="submission" date="2020-01" db="EMBL/GenBank/DDBJ databases">
        <title>Genomes of bacteria type strains.</title>
        <authorList>
            <person name="Chen J."/>
            <person name="Zhu S."/>
            <person name="Yang J."/>
        </authorList>
    </citation>
    <scope>NUCLEOTIDE SEQUENCE [LARGE SCALE GENOMIC DNA]</scope>
    <source>
        <strain evidence="3 4">LMG 22958</strain>
    </source>
</reference>
<feature type="transmembrane region" description="Helical" evidence="2">
    <location>
        <begin position="6"/>
        <end position="22"/>
    </location>
</feature>